<evidence type="ECO:0000313" key="3">
    <source>
        <dbReference type="Proteomes" id="UP000078200"/>
    </source>
</evidence>
<keyword evidence="3" id="KW-1185">Reference proteome</keyword>
<keyword evidence="1" id="KW-0472">Membrane</keyword>
<reference evidence="2" key="1">
    <citation type="submission" date="2020-05" db="UniProtKB">
        <authorList>
            <consortium name="EnsemblMetazoa"/>
        </authorList>
    </citation>
    <scope>IDENTIFICATION</scope>
    <source>
        <strain evidence="2">TTRI</strain>
    </source>
</reference>
<evidence type="ECO:0000313" key="2">
    <source>
        <dbReference type="EnsemblMetazoa" id="GAUT005597-PA"/>
    </source>
</evidence>
<feature type="transmembrane region" description="Helical" evidence="1">
    <location>
        <begin position="24"/>
        <end position="42"/>
    </location>
</feature>
<keyword evidence="1" id="KW-1133">Transmembrane helix</keyword>
<sequence length="102" mass="12009">MYHVLMRHCALLTKDFCADLNTSHLQSIVLALNYLMLLSMLMPLDEKQKLINKFTYAKVLICKITWMILLVLEKLNMKSFAGTIKYLLRILEQIKIRTIIHK</sequence>
<dbReference type="AlphaFoldDB" id="A0A1A9UI56"/>
<evidence type="ECO:0000256" key="1">
    <source>
        <dbReference type="SAM" id="Phobius"/>
    </source>
</evidence>
<proteinExistence type="predicted"/>
<protein>
    <submittedName>
        <fullName evidence="2">Uncharacterized protein</fullName>
    </submittedName>
</protein>
<accession>A0A1A9UI56</accession>
<dbReference type="EnsemblMetazoa" id="GAUT005597-RA">
    <property type="protein sequence ID" value="GAUT005597-PA"/>
    <property type="gene ID" value="GAUT005597"/>
</dbReference>
<dbReference type="Proteomes" id="UP000078200">
    <property type="component" value="Unassembled WGS sequence"/>
</dbReference>
<keyword evidence="1" id="KW-0812">Transmembrane</keyword>
<organism evidence="2 3">
    <name type="scientific">Glossina austeni</name>
    <name type="common">Savannah tsetse fly</name>
    <dbReference type="NCBI Taxonomy" id="7395"/>
    <lineage>
        <taxon>Eukaryota</taxon>
        <taxon>Metazoa</taxon>
        <taxon>Ecdysozoa</taxon>
        <taxon>Arthropoda</taxon>
        <taxon>Hexapoda</taxon>
        <taxon>Insecta</taxon>
        <taxon>Pterygota</taxon>
        <taxon>Neoptera</taxon>
        <taxon>Endopterygota</taxon>
        <taxon>Diptera</taxon>
        <taxon>Brachycera</taxon>
        <taxon>Muscomorpha</taxon>
        <taxon>Hippoboscoidea</taxon>
        <taxon>Glossinidae</taxon>
        <taxon>Glossina</taxon>
    </lineage>
</organism>
<dbReference type="VEuPathDB" id="VectorBase:GAUT005597"/>
<feature type="transmembrane region" description="Helical" evidence="1">
    <location>
        <begin position="54"/>
        <end position="72"/>
    </location>
</feature>
<name>A0A1A9UI56_GLOAU</name>